<feature type="compositionally biased region" description="Basic and acidic residues" evidence="6">
    <location>
        <begin position="492"/>
        <end position="523"/>
    </location>
</feature>
<organism evidence="8 9">
    <name type="scientific">Planoprotostelium fungivorum</name>
    <dbReference type="NCBI Taxonomy" id="1890364"/>
    <lineage>
        <taxon>Eukaryota</taxon>
        <taxon>Amoebozoa</taxon>
        <taxon>Evosea</taxon>
        <taxon>Variosea</taxon>
        <taxon>Cavosteliida</taxon>
        <taxon>Cavosteliaceae</taxon>
        <taxon>Planoprotostelium</taxon>
    </lineage>
</organism>
<evidence type="ECO:0000256" key="6">
    <source>
        <dbReference type="SAM" id="MobiDB-lite"/>
    </source>
</evidence>
<dbReference type="STRING" id="1890364.A0A2P6NL46"/>
<feature type="compositionally biased region" description="Basic and acidic residues" evidence="6">
    <location>
        <begin position="119"/>
        <end position="184"/>
    </location>
</feature>
<evidence type="ECO:0000256" key="5">
    <source>
        <dbReference type="PROSITE-ProRule" id="PRU00176"/>
    </source>
</evidence>
<evidence type="ECO:0000256" key="2">
    <source>
        <dbReference type="ARBA" id="ARBA00007077"/>
    </source>
</evidence>
<proteinExistence type="inferred from homology"/>
<dbReference type="Gene3D" id="3.30.70.330">
    <property type="match status" value="2"/>
</dbReference>
<dbReference type="GO" id="GO:0000463">
    <property type="term" value="P:maturation of LSU-rRNA from tricistronic rRNA transcript (SSU-rRNA, 5.8S rRNA, LSU-rRNA)"/>
    <property type="evidence" value="ECO:0007669"/>
    <property type="project" value="TreeGrafter"/>
</dbReference>
<evidence type="ECO:0000259" key="7">
    <source>
        <dbReference type="PROSITE" id="PS50102"/>
    </source>
</evidence>
<feature type="compositionally biased region" description="Basic and acidic residues" evidence="6">
    <location>
        <begin position="415"/>
        <end position="453"/>
    </location>
</feature>
<gene>
    <name evidence="8" type="ORF">PROFUN_07945</name>
</gene>
<feature type="compositionally biased region" description="Basic and acidic residues" evidence="6">
    <location>
        <begin position="47"/>
        <end position="72"/>
    </location>
</feature>
<dbReference type="InterPro" id="IPR012677">
    <property type="entry name" value="Nucleotide-bd_a/b_plait_sf"/>
</dbReference>
<dbReference type="PANTHER" id="PTHR23236">
    <property type="entry name" value="EUKARYOTIC TRANSLATION INITIATION FACTOR 4B/4H"/>
    <property type="match status" value="1"/>
</dbReference>
<reference evidence="8 9" key="1">
    <citation type="journal article" date="2018" name="Genome Biol. Evol.">
        <title>Multiple Roots of Fruiting Body Formation in Amoebozoa.</title>
        <authorList>
            <person name="Hillmann F."/>
            <person name="Forbes G."/>
            <person name="Novohradska S."/>
            <person name="Ferling I."/>
            <person name="Riege K."/>
            <person name="Groth M."/>
            <person name="Westermann M."/>
            <person name="Marz M."/>
            <person name="Spaller T."/>
            <person name="Winckler T."/>
            <person name="Schaap P."/>
            <person name="Glockner G."/>
        </authorList>
    </citation>
    <scope>NUCLEOTIDE SEQUENCE [LARGE SCALE GENOMIC DNA]</scope>
    <source>
        <strain evidence="8 9">Jena</strain>
    </source>
</reference>
<sequence length="529" mass="60841">MSKPKAKGSTSHNWVDDLVSEKDNDIAKAFSLSLSQPAVDYSSTIKGYERETKDIQKKLEEEWKQKKEKKEEDGDDSSEGEDDEESDSDDEEGDGDELDEEEDEDDDDNGEDSEEEEETPKKKVKKEEVIKEKPKKEKKEDEKKKEKKTSEEKKEGKTKKEEKKEDTKPEKKKKDEKKVKIQEPEKEENDDEDEDDKEEEEAKLKEKRTVFVGNIPIEGQTIKKLTERLKGALKTFGPIETARIRSGGVGDVKLSQKVNAKKGSLSDRGFVNAYIVYKDVTSANNAYFAKTIDFNGHELSIDLSGKRRYEHDKTVFIGNISYDCTEKEIRQHFDTCGKISHVRIVRDKQSGSGQGFGYVSFDDESGVLLALNMDGLELKDRKLRIQSCWRKQKKGKLREAEENYPGAIRKKKKSKEQTLRGLKDEEVKKENKRERRRLERKQRKEEKKEEMPRKTTPKKITKKGDEKSPASASPAKKPVKASSPAKKPTPQKPKEKKVEKKTEKKVETEEKGTKRKAEEEKASVNKKKK</sequence>
<evidence type="ECO:0000256" key="3">
    <source>
        <dbReference type="ARBA" id="ARBA00022884"/>
    </source>
</evidence>
<keyword evidence="9" id="KW-1185">Reference proteome</keyword>
<feature type="compositionally biased region" description="Polar residues" evidence="6">
    <location>
        <begin position="32"/>
        <end position="45"/>
    </location>
</feature>
<keyword evidence="4" id="KW-0539">Nucleus</keyword>
<keyword evidence="3 5" id="KW-0694">RNA-binding</keyword>
<dbReference type="SUPFAM" id="SSF54928">
    <property type="entry name" value="RNA-binding domain, RBD"/>
    <property type="match status" value="2"/>
</dbReference>
<dbReference type="InterPro" id="IPR000504">
    <property type="entry name" value="RRM_dom"/>
</dbReference>
<feature type="region of interest" description="Disordered" evidence="6">
    <location>
        <begin position="31"/>
        <end position="203"/>
    </location>
</feature>
<evidence type="ECO:0000256" key="4">
    <source>
        <dbReference type="ARBA" id="ARBA00023242"/>
    </source>
</evidence>
<feature type="compositionally biased region" description="Low complexity" evidence="6">
    <location>
        <begin position="469"/>
        <end position="488"/>
    </location>
</feature>
<feature type="domain" description="RRM" evidence="7">
    <location>
        <begin position="208"/>
        <end position="306"/>
    </location>
</feature>
<evidence type="ECO:0000313" key="8">
    <source>
        <dbReference type="EMBL" id="PRP84695.1"/>
    </source>
</evidence>
<feature type="domain" description="RRM" evidence="7">
    <location>
        <begin position="313"/>
        <end position="386"/>
    </location>
</feature>
<dbReference type="OrthoDB" id="442677at2759"/>
<accession>A0A2P6NL46</accession>
<evidence type="ECO:0000256" key="1">
    <source>
        <dbReference type="ARBA" id="ARBA00004604"/>
    </source>
</evidence>
<dbReference type="InterPro" id="IPR035979">
    <property type="entry name" value="RBD_domain_sf"/>
</dbReference>
<name>A0A2P6NL46_9EUKA</name>
<dbReference type="PANTHER" id="PTHR23236:SF25">
    <property type="entry name" value="RNA-BINDING PROTEIN 34"/>
    <property type="match status" value="1"/>
</dbReference>
<dbReference type="InParanoid" id="A0A2P6NL46"/>
<dbReference type="SMART" id="SM00360">
    <property type="entry name" value="RRM"/>
    <property type="match status" value="2"/>
</dbReference>
<dbReference type="GO" id="GO:0019843">
    <property type="term" value="F:rRNA binding"/>
    <property type="evidence" value="ECO:0007669"/>
    <property type="project" value="TreeGrafter"/>
</dbReference>
<dbReference type="InterPro" id="IPR034221">
    <property type="entry name" value="RBM34_RRM2"/>
</dbReference>
<feature type="compositionally biased region" description="Acidic residues" evidence="6">
    <location>
        <begin position="73"/>
        <end position="118"/>
    </location>
</feature>
<comment type="similarity">
    <text evidence="2">Belongs to the RRM RBM34 family.</text>
</comment>
<dbReference type="Pfam" id="PF00076">
    <property type="entry name" value="RRM_1"/>
    <property type="match status" value="1"/>
</dbReference>
<dbReference type="AlphaFoldDB" id="A0A2P6NL46"/>
<dbReference type="EMBL" id="MDYQ01000058">
    <property type="protein sequence ID" value="PRP84695.1"/>
    <property type="molecule type" value="Genomic_DNA"/>
</dbReference>
<dbReference type="Proteomes" id="UP000241769">
    <property type="component" value="Unassembled WGS sequence"/>
</dbReference>
<dbReference type="PROSITE" id="PS50102">
    <property type="entry name" value="RRM"/>
    <property type="match status" value="2"/>
</dbReference>
<protein>
    <submittedName>
        <fullName evidence="8">Nucleolar protein 12-like</fullName>
    </submittedName>
</protein>
<dbReference type="CDD" id="cd12395">
    <property type="entry name" value="RRM2_RBM34"/>
    <property type="match status" value="1"/>
</dbReference>
<evidence type="ECO:0000313" key="9">
    <source>
        <dbReference type="Proteomes" id="UP000241769"/>
    </source>
</evidence>
<feature type="compositionally biased region" description="Acidic residues" evidence="6">
    <location>
        <begin position="185"/>
        <end position="199"/>
    </location>
</feature>
<comment type="caution">
    <text evidence="8">The sequence shown here is derived from an EMBL/GenBank/DDBJ whole genome shotgun (WGS) entry which is preliminary data.</text>
</comment>
<dbReference type="GO" id="GO:0005730">
    <property type="term" value="C:nucleolus"/>
    <property type="evidence" value="ECO:0007669"/>
    <property type="project" value="UniProtKB-SubCell"/>
</dbReference>
<comment type="subcellular location">
    <subcellularLocation>
        <location evidence="1">Nucleus</location>
        <location evidence="1">Nucleolus</location>
    </subcellularLocation>
</comment>
<feature type="region of interest" description="Disordered" evidence="6">
    <location>
        <begin position="394"/>
        <end position="529"/>
    </location>
</feature>